<evidence type="ECO:0000256" key="4">
    <source>
        <dbReference type="ARBA" id="ARBA00022801"/>
    </source>
</evidence>
<keyword evidence="2" id="KW-0547">Nucleotide-binding</keyword>
<feature type="region of interest" description="Disordered" evidence="9">
    <location>
        <begin position="806"/>
        <end position="849"/>
    </location>
</feature>
<dbReference type="InterPro" id="IPR050628">
    <property type="entry name" value="SNF2_RAD54_helicase_TF"/>
</dbReference>
<keyword evidence="1" id="KW-0479">Metal-binding</keyword>
<dbReference type="GO" id="GO:0061630">
    <property type="term" value="F:ubiquitin protein ligase activity"/>
    <property type="evidence" value="ECO:0007669"/>
    <property type="project" value="UniProtKB-EC"/>
</dbReference>
<keyword evidence="14" id="KW-1185">Reference proteome</keyword>
<evidence type="ECO:0000259" key="12">
    <source>
        <dbReference type="PROSITE" id="PS51192"/>
    </source>
</evidence>
<evidence type="ECO:0000259" key="11">
    <source>
        <dbReference type="PROSITE" id="PS50105"/>
    </source>
</evidence>
<feature type="domain" description="Helicase ATP-binding" evidence="12">
    <location>
        <begin position="371"/>
        <end position="510"/>
    </location>
</feature>
<dbReference type="SMART" id="SM00454">
    <property type="entry name" value="SAM"/>
    <property type="match status" value="1"/>
</dbReference>
<name>A0A8S3U4G9_MYTED</name>
<dbReference type="SMART" id="SM00184">
    <property type="entry name" value="RING"/>
    <property type="match status" value="1"/>
</dbReference>
<dbReference type="Gene3D" id="3.40.50.300">
    <property type="entry name" value="P-loop containing nucleotide triphosphate hydrolases"/>
    <property type="match status" value="1"/>
</dbReference>
<dbReference type="SUPFAM" id="SSF52540">
    <property type="entry name" value="P-loop containing nucleoside triphosphate hydrolases"/>
    <property type="match status" value="2"/>
</dbReference>
<dbReference type="PROSITE" id="PS00518">
    <property type="entry name" value="ZF_RING_1"/>
    <property type="match status" value="1"/>
</dbReference>
<evidence type="ECO:0000256" key="8">
    <source>
        <dbReference type="PROSITE-ProRule" id="PRU00175"/>
    </source>
</evidence>
<keyword evidence="6" id="KW-0862">Zinc</keyword>
<dbReference type="GO" id="GO:0005634">
    <property type="term" value="C:nucleus"/>
    <property type="evidence" value="ECO:0007669"/>
    <property type="project" value="TreeGrafter"/>
</dbReference>
<gene>
    <name evidence="13" type="ORF">MEDL_49409</name>
</gene>
<dbReference type="Pfam" id="PF13923">
    <property type="entry name" value="zf-C3HC4_2"/>
    <property type="match status" value="1"/>
</dbReference>
<dbReference type="GO" id="GO:0006281">
    <property type="term" value="P:DNA repair"/>
    <property type="evidence" value="ECO:0007669"/>
    <property type="project" value="TreeGrafter"/>
</dbReference>
<feature type="region of interest" description="Disordered" evidence="9">
    <location>
        <begin position="195"/>
        <end position="223"/>
    </location>
</feature>
<sequence>MVQDVKKVFNLFKKLKMNFTSESSPYKNGPINKTISRKKVLGLCLDSNLPEEEESTDTNSEEESDLEEVTCEGDAACMLKKEDPDFKLDIQESKENSSPCQNTRRPRRQVKRPIRYEEDSGSDEDFGEIKTPSKKVKAKQSGDDKPYHSMIGKGKGIGKKGKGISKCKKISPTDQVILQSQVVVETKKEVIDLISPAQSPGPTASIPCEKQKPSPTVDESTKQPGSVKEDCILTLLKSVELLHLKEIFDREQITIDVLVEMGHEDLKSIGIEAFGQRHKVIKAAKNFVNTCSESKNIDQNTGCNLKTEPIKSVKVPASITCCDDLPDPAEQPVMILESDPLDDLEVLGGNASSSECGSGTGRTETTGPRSTLIISPLSVLNNWLDQFEDHIHENVHLDIYTYYGASRTKDPKIIGQQDIVLTTYSTVTADAKEKTTHFQKVEWLRIVLDEGHAIRNPNAQQTKAICALKAERKWILTEKTRTQVNSLCQATRSLRARIRCVVTIISINILLFRRVQHLMGAIAMRRTKTMKINDKPIVDLPERNVFIEHVQLSEEERSVYEAMQKEGKIIVSRYFTQGTLLHNYGDVLAILMRLRQMCCHPLLVAKAAAAIQETVGHLEPGQAIPDHLREKLIGKLLLVLGSGSDEECAICLDGLKEPVITHCAHVFCKRCIDTVIQAEKPHPHCPLCRGNVDTDKLLSPSVEELNQQKDTEQLDISASTWKSSAKVDALVNALLKLRQEDPTVKSLVVSQFTSLLSLIEIPLGPGIQLQRSSVLIDVTDLAKPGMTRDQIHTDDNDDFDRESILQGHGDEVDQRHKGRDEYQRHDFDDRNGRGNHNMQPIGPPKVTLKPEPFSGKDCWEEYLSHFEDCAELGQWGNRTKLLFLAASLRGQARTYYMSLSAGDRRTYQMLTQKLDQRFGSSKHKNRWLSKLEMRRRMAGKSIAEVGNDIRQLAQKGVL</sequence>
<dbReference type="GO" id="GO:0008094">
    <property type="term" value="F:ATP-dependent activity, acting on DNA"/>
    <property type="evidence" value="ECO:0007669"/>
    <property type="project" value="TreeGrafter"/>
</dbReference>
<dbReference type="GO" id="GO:0016787">
    <property type="term" value="F:hydrolase activity"/>
    <property type="evidence" value="ECO:0007669"/>
    <property type="project" value="UniProtKB-KW"/>
</dbReference>
<dbReference type="InterPro" id="IPR001841">
    <property type="entry name" value="Znf_RING"/>
</dbReference>
<dbReference type="GO" id="GO:0005524">
    <property type="term" value="F:ATP binding"/>
    <property type="evidence" value="ECO:0007669"/>
    <property type="project" value="UniProtKB-KW"/>
</dbReference>
<dbReference type="InterPro" id="IPR017907">
    <property type="entry name" value="Znf_RING_CS"/>
</dbReference>
<feature type="compositionally biased region" description="Basic residues" evidence="9">
    <location>
        <begin position="156"/>
        <end position="166"/>
    </location>
</feature>
<dbReference type="InterPro" id="IPR027417">
    <property type="entry name" value="P-loop_NTPase"/>
</dbReference>
<dbReference type="CDD" id="cd16509">
    <property type="entry name" value="RING-HC_HLTF"/>
    <property type="match status" value="1"/>
</dbReference>
<dbReference type="PROSITE" id="PS50089">
    <property type="entry name" value="ZF_RING_2"/>
    <property type="match status" value="1"/>
</dbReference>
<evidence type="ECO:0000256" key="2">
    <source>
        <dbReference type="ARBA" id="ARBA00022741"/>
    </source>
</evidence>
<dbReference type="GO" id="GO:0004386">
    <property type="term" value="F:helicase activity"/>
    <property type="evidence" value="ECO:0007669"/>
    <property type="project" value="UniProtKB-KW"/>
</dbReference>
<protein>
    <submittedName>
        <fullName evidence="13">SMARCA3</fullName>
        <ecNumber evidence="13">2.3.2.27</ecNumber>
        <ecNumber evidence="13">3.6.4.-</ecNumber>
    </submittedName>
</protein>
<evidence type="ECO:0000313" key="14">
    <source>
        <dbReference type="Proteomes" id="UP000683360"/>
    </source>
</evidence>
<dbReference type="InterPro" id="IPR001660">
    <property type="entry name" value="SAM"/>
</dbReference>
<keyword evidence="13" id="KW-0012">Acyltransferase</keyword>
<accession>A0A8S3U4G9</accession>
<dbReference type="EC" id="2.3.2.27" evidence="13"/>
<feature type="region of interest" description="Disordered" evidence="9">
    <location>
        <begin position="88"/>
        <end position="166"/>
    </location>
</feature>
<dbReference type="InterPro" id="IPR000330">
    <property type="entry name" value="SNF2_N"/>
</dbReference>
<keyword evidence="5" id="KW-0347">Helicase</keyword>
<feature type="domain" description="SAM" evidence="11">
    <location>
        <begin position="227"/>
        <end position="290"/>
    </location>
</feature>
<dbReference type="Gene3D" id="3.30.40.10">
    <property type="entry name" value="Zinc/RING finger domain, C3HC4 (zinc finger)"/>
    <property type="match status" value="1"/>
</dbReference>
<keyword evidence="13" id="KW-0808">Transferase</keyword>
<comment type="caution">
    <text evidence="13">The sequence shown here is derived from an EMBL/GenBank/DDBJ whole genome shotgun (WGS) entry which is preliminary data.</text>
</comment>
<keyword evidence="4 13" id="KW-0378">Hydrolase</keyword>
<dbReference type="PANTHER" id="PTHR45626:SF17">
    <property type="entry name" value="HELICASE-LIKE TRANSCRIPTION FACTOR"/>
    <property type="match status" value="1"/>
</dbReference>
<dbReference type="SUPFAM" id="SSF57850">
    <property type="entry name" value="RING/U-box"/>
    <property type="match status" value="1"/>
</dbReference>
<evidence type="ECO:0000256" key="1">
    <source>
        <dbReference type="ARBA" id="ARBA00022723"/>
    </source>
</evidence>
<dbReference type="Gene3D" id="3.40.50.10810">
    <property type="entry name" value="Tandem AAA-ATPase domain"/>
    <property type="match status" value="1"/>
</dbReference>
<dbReference type="InterPro" id="IPR013761">
    <property type="entry name" value="SAM/pointed_sf"/>
</dbReference>
<proteinExistence type="predicted"/>
<evidence type="ECO:0000256" key="3">
    <source>
        <dbReference type="ARBA" id="ARBA00022771"/>
    </source>
</evidence>
<dbReference type="Proteomes" id="UP000683360">
    <property type="component" value="Unassembled WGS sequence"/>
</dbReference>
<dbReference type="PANTHER" id="PTHR45626">
    <property type="entry name" value="TRANSCRIPTION TERMINATION FACTOR 2-RELATED"/>
    <property type="match status" value="1"/>
</dbReference>
<evidence type="ECO:0000256" key="7">
    <source>
        <dbReference type="ARBA" id="ARBA00022840"/>
    </source>
</evidence>
<feature type="compositionally biased region" description="Basic residues" evidence="9">
    <location>
        <begin position="104"/>
        <end position="113"/>
    </location>
</feature>
<feature type="region of interest" description="Disordered" evidence="9">
    <location>
        <begin position="46"/>
        <end position="70"/>
    </location>
</feature>
<dbReference type="EMBL" id="CAJPWZ010002371">
    <property type="protein sequence ID" value="CAG2236998.1"/>
    <property type="molecule type" value="Genomic_DNA"/>
</dbReference>
<dbReference type="InterPro" id="IPR038718">
    <property type="entry name" value="SNF2-like_sf"/>
</dbReference>
<dbReference type="Pfam" id="PF00176">
    <property type="entry name" value="SNF2-rel_dom"/>
    <property type="match status" value="1"/>
</dbReference>
<feature type="domain" description="RING-type" evidence="10">
    <location>
        <begin position="648"/>
        <end position="689"/>
    </location>
</feature>
<dbReference type="SUPFAM" id="SSF47769">
    <property type="entry name" value="SAM/Pointed domain"/>
    <property type="match status" value="1"/>
</dbReference>
<dbReference type="GO" id="GO:0008270">
    <property type="term" value="F:zinc ion binding"/>
    <property type="evidence" value="ECO:0007669"/>
    <property type="project" value="UniProtKB-KW"/>
</dbReference>
<feature type="compositionally biased region" description="Basic and acidic residues" evidence="9">
    <location>
        <begin position="808"/>
        <end position="832"/>
    </location>
</feature>
<dbReference type="InterPro" id="IPR014001">
    <property type="entry name" value="Helicase_ATP-bd"/>
</dbReference>
<dbReference type="EC" id="3.6.4.-" evidence="13"/>
<feature type="compositionally biased region" description="Polar residues" evidence="9">
    <location>
        <begin position="213"/>
        <end position="223"/>
    </location>
</feature>
<dbReference type="PROSITE" id="PS51192">
    <property type="entry name" value="HELICASE_ATP_BIND_1"/>
    <property type="match status" value="1"/>
</dbReference>
<dbReference type="Pfam" id="PF07647">
    <property type="entry name" value="SAM_2"/>
    <property type="match status" value="1"/>
</dbReference>
<keyword evidence="3 8" id="KW-0863">Zinc-finger</keyword>
<dbReference type="Gene3D" id="1.10.150.50">
    <property type="entry name" value="Transcription Factor, Ets-1"/>
    <property type="match status" value="1"/>
</dbReference>
<organism evidence="13 14">
    <name type="scientific">Mytilus edulis</name>
    <name type="common">Blue mussel</name>
    <dbReference type="NCBI Taxonomy" id="6550"/>
    <lineage>
        <taxon>Eukaryota</taxon>
        <taxon>Metazoa</taxon>
        <taxon>Spiralia</taxon>
        <taxon>Lophotrochozoa</taxon>
        <taxon>Mollusca</taxon>
        <taxon>Bivalvia</taxon>
        <taxon>Autobranchia</taxon>
        <taxon>Pteriomorphia</taxon>
        <taxon>Mytilida</taxon>
        <taxon>Mytiloidea</taxon>
        <taxon>Mytilidae</taxon>
        <taxon>Mytilinae</taxon>
        <taxon>Mytilus</taxon>
    </lineage>
</organism>
<dbReference type="PROSITE" id="PS50105">
    <property type="entry name" value="SAM_DOMAIN"/>
    <property type="match status" value="1"/>
</dbReference>
<dbReference type="AlphaFoldDB" id="A0A8S3U4G9"/>
<evidence type="ECO:0000256" key="6">
    <source>
        <dbReference type="ARBA" id="ARBA00022833"/>
    </source>
</evidence>
<dbReference type="OrthoDB" id="276744at2759"/>
<evidence type="ECO:0000259" key="10">
    <source>
        <dbReference type="PROSITE" id="PS50089"/>
    </source>
</evidence>
<feature type="compositionally biased region" description="Acidic residues" evidence="9">
    <location>
        <begin position="49"/>
        <end position="70"/>
    </location>
</feature>
<evidence type="ECO:0000256" key="9">
    <source>
        <dbReference type="SAM" id="MobiDB-lite"/>
    </source>
</evidence>
<keyword evidence="7" id="KW-0067">ATP-binding</keyword>
<evidence type="ECO:0000313" key="13">
    <source>
        <dbReference type="EMBL" id="CAG2236998.1"/>
    </source>
</evidence>
<evidence type="ECO:0000256" key="5">
    <source>
        <dbReference type="ARBA" id="ARBA00022806"/>
    </source>
</evidence>
<reference evidence="13" key="1">
    <citation type="submission" date="2021-03" db="EMBL/GenBank/DDBJ databases">
        <authorList>
            <person name="Bekaert M."/>
        </authorList>
    </citation>
    <scope>NUCLEOTIDE SEQUENCE</scope>
</reference>
<dbReference type="InterPro" id="IPR013083">
    <property type="entry name" value="Znf_RING/FYVE/PHD"/>
</dbReference>